<evidence type="ECO:0000256" key="7">
    <source>
        <dbReference type="PIRNR" id="PIRNR002756"/>
    </source>
</evidence>
<dbReference type="Gene3D" id="3.40.190.10">
    <property type="entry name" value="Periplasmic binding protein-like II"/>
    <property type="match status" value="2"/>
</dbReference>
<dbReference type="InterPro" id="IPR005673">
    <property type="entry name" value="ABC_phos-bd_PstS"/>
</dbReference>
<feature type="signal peptide" evidence="8">
    <location>
        <begin position="1"/>
        <end position="27"/>
    </location>
</feature>
<dbReference type="KEGG" id="pstg:E8M01_06785"/>
<dbReference type="PANTHER" id="PTHR42996:SF1">
    <property type="entry name" value="PHOSPHATE-BINDING PROTEIN PSTS"/>
    <property type="match status" value="1"/>
</dbReference>
<dbReference type="Proteomes" id="UP000298781">
    <property type="component" value="Chromosome"/>
</dbReference>
<dbReference type="InterPro" id="IPR050962">
    <property type="entry name" value="Phosphate-bind_PstS"/>
</dbReference>
<organism evidence="10 11">
    <name type="scientific">Phreatobacter stygius</name>
    <dbReference type="NCBI Taxonomy" id="1940610"/>
    <lineage>
        <taxon>Bacteria</taxon>
        <taxon>Pseudomonadati</taxon>
        <taxon>Pseudomonadota</taxon>
        <taxon>Alphaproteobacteria</taxon>
        <taxon>Hyphomicrobiales</taxon>
        <taxon>Phreatobacteraceae</taxon>
        <taxon>Phreatobacter</taxon>
    </lineage>
</organism>
<dbReference type="AlphaFoldDB" id="A0A4D7AZ98"/>
<accession>A0A4D7AZ98</accession>
<name>A0A4D7AZ98_9HYPH</name>
<evidence type="ECO:0000256" key="5">
    <source>
        <dbReference type="ARBA" id="ARBA00022448"/>
    </source>
</evidence>
<dbReference type="NCBIfam" id="TIGR00975">
    <property type="entry name" value="3a0107s03"/>
    <property type="match status" value="1"/>
</dbReference>
<evidence type="ECO:0000313" key="10">
    <source>
        <dbReference type="EMBL" id="QCI63978.1"/>
    </source>
</evidence>
<keyword evidence="8" id="KW-0732">Signal</keyword>
<proteinExistence type="inferred from homology"/>
<comment type="similarity">
    <text evidence="2 7">Belongs to the PstS family.</text>
</comment>
<keyword evidence="6 7" id="KW-0592">Phosphate transport</keyword>
<dbReference type="GO" id="GO:0035435">
    <property type="term" value="P:phosphate ion transmembrane transport"/>
    <property type="evidence" value="ECO:0007669"/>
    <property type="project" value="InterPro"/>
</dbReference>
<evidence type="ECO:0000256" key="6">
    <source>
        <dbReference type="ARBA" id="ARBA00022592"/>
    </source>
</evidence>
<reference evidence="10 11" key="1">
    <citation type="submission" date="2019-04" db="EMBL/GenBank/DDBJ databases">
        <title>Phreatobacter aquaticus sp. nov.</title>
        <authorList>
            <person name="Choi A."/>
        </authorList>
    </citation>
    <scope>NUCLEOTIDE SEQUENCE [LARGE SCALE GENOMIC DNA]</scope>
    <source>
        <strain evidence="10 11">KCTC 52518</strain>
    </source>
</reference>
<evidence type="ECO:0000256" key="4">
    <source>
        <dbReference type="ARBA" id="ARBA00021889"/>
    </source>
</evidence>
<evidence type="ECO:0000256" key="1">
    <source>
        <dbReference type="ARBA" id="ARBA00002841"/>
    </source>
</evidence>
<dbReference type="InterPro" id="IPR024370">
    <property type="entry name" value="PBP_domain"/>
</dbReference>
<dbReference type="RefSeq" id="WP_136959434.1">
    <property type="nucleotide sequence ID" value="NZ_CP039690.1"/>
</dbReference>
<keyword evidence="5 7" id="KW-0813">Transport</keyword>
<feature type="domain" description="PBP" evidence="9">
    <location>
        <begin position="24"/>
        <end position="299"/>
    </location>
</feature>
<dbReference type="CDD" id="cd13565">
    <property type="entry name" value="PBP2_PstS"/>
    <property type="match status" value="1"/>
</dbReference>
<dbReference type="PANTHER" id="PTHR42996">
    <property type="entry name" value="PHOSPHATE-BINDING PROTEIN PSTS"/>
    <property type="match status" value="1"/>
</dbReference>
<evidence type="ECO:0000256" key="2">
    <source>
        <dbReference type="ARBA" id="ARBA00008725"/>
    </source>
</evidence>
<dbReference type="EMBL" id="CP039690">
    <property type="protein sequence ID" value="QCI63978.1"/>
    <property type="molecule type" value="Genomic_DNA"/>
</dbReference>
<sequence length="352" mass="37142">MRAISSRLLCALAAVLIASVSSLPAQAEPIRGAGSTFAAPVIGRWAKNYETARTDGGSYTSPDWTVDYEPVGSLAGIMRLAQPEMDFAATDAPIPPADLAQRNLAQFPIVLGGVAIVTNIDGVAAGKLRLSGPVLADIFLGRLQNWSDPAIRALNPDLTLPDLRIALLHRKDGSGTTFALTEYLSSVSPEWKAKFGADTLIAWPSGTGAEGSQGIVRAVAATKGGIAYVEFGQARRASLAFATLQNRNGQFIQPDAVGFRRAAEAADWANARDFFVKLTDLSGEGVYPIAAATFVVVPRNRAAGRIARVHDLFRLAFETGADDATALGYLPLPAPLVDQIKRSWGNAARTGG</sequence>
<dbReference type="OrthoDB" id="9801510at2"/>
<keyword evidence="11" id="KW-1185">Reference proteome</keyword>
<dbReference type="PIRSF" id="PIRSF002756">
    <property type="entry name" value="PstS"/>
    <property type="match status" value="1"/>
</dbReference>
<comment type="subunit">
    <text evidence="3 7">The complex is composed of two ATP-binding proteins (PstB), two transmembrane proteins (PstC and PstA) and a solute-binding protein (PstS).</text>
</comment>
<evidence type="ECO:0000313" key="11">
    <source>
        <dbReference type="Proteomes" id="UP000298781"/>
    </source>
</evidence>
<feature type="chain" id="PRO_5020211703" description="Phosphate-binding protein PstS" evidence="8">
    <location>
        <begin position="28"/>
        <end position="352"/>
    </location>
</feature>
<dbReference type="SUPFAM" id="SSF53850">
    <property type="entry name" value="Periplasmic binding protein-like II"/>
    <property type="match status" value="1"/>
</dbReference>
<evidence type="ECO:0000259" key="9">
    <source>
        <dbReference type="Pfam" id="PF12849"/>
    </source>
</evidence>
<evidence type="ECO:0000256" key="3">
    <source>
        <dbReference type="ARBA" id="ARBA00011529"/>
    </source>
</evidence>
<evidence type="ECO:0000256" key="8">
    <source>
        <dbReference type="SAM" id="SignalP"/>
    </source>
</evidence>
<dbReference type="GO" id="GO:0043190">
    <property type="term" value="C:ATP-binding cassette (ABC) transporter complex"/>
    <property type="evidence" value="ECO:0007669"/>
    <property type="project" value="InterPro"/>
</dbReference>
<dbReference type="Pfam" id="PF12849">
    <property type="entry name" value="PBP_like_2"/>
    <property type="match status" value="1"/>
</dbReference>
<dbReference type="GO" id="GO:0042301">
    <property type="term" value="F:phosphate ion binding"/>
    <property type="evidence" value="ECO:0007669"/>
    <property type="project" value="InterPro"/>
</dbReference>
<gene>
    <name evidence="10" type="primary">pstS</name>
    <name evidence="10" type="ORF">E8M01_06785</name>
</gene>
<comment type="function">
    <text evidence="1 7">Part of the ABC transporter complex PstSACB involved in phosphate import.</text>
</comment>
<protein>
    <recommendedName>
        <fullName evidence="4 7">Phosphate-binding protein PstS</fullName>
    </recommendedName>
</protein>